<evidence type="ECO:0000313" key="3">
    <source>
        <dbReference type="Proteomes" id="UP000075243"/>
    </source>
</evidence>
<dbReference type="Pfam" id="PF14555">
    <property type="entry name" value="UBA_4"/>
    <property type="match status" value="1"/>
</dbReference>
<evidence type="ECO:0000313" key="2">
    <source>
        <dbReference type="EMBL" id="KYP77002.1"/>
    </source>
</evidence>
<dbReference type="Proteomes" id="UP000075243">
    <property type="component" value="Chromosome 1"/>
</dbReference>
<dbReference type="EMBL" id="CM003603">
    <property type="protein sequence ID" value="KYP77002.1"/>
    <property type="molecule type" value="Genomic_DNA"/>
</dbReference>
<sequence>MPTPNAVAEFMLITGAPESVAVQKLEEHRGNLNDAIDAHFLQRDGHILSGQGQNLGPTAAPSNQNIGISTFVNAARTFRPSLLLDANYRREHRGLCDEIGAAAFRSGPPSLASHPLEAREGPAGINSAWEPHYQSRLNTAHVPDAELEEAMLQAAIEASKMEGRGGSSREQVGVLDDSSDGGLPQSHFQQEDDDLTHAISLSLEVLNIQIICTI</sequence>
<keyword evidence="3" id="KW-1185">Reference proteome</keyword>
<organism evidence="2 3">
    <name type="scientific">Cajanus cajan</name>
    <name type="common">Pigeon pea</name>
    <name type="synonym">Cajanus indicus</name>
    <dbReference type="NCBI Taxonomy" id="3821"/>
    <lineage>
        <taxon>Eukaryota</taxon>
        <taxon>Viridiplantae</taxon>
        <taxon>Streptophyta</taxon>
        <taxon>Embryophyta</taxon>
        <taxon>Tracheophyta</taxon>
        <taxon>Spermatophyta</taxon>
        <taxon>Magnoliopsida</taxon>
        <taxon>eudicotyledons</taxon>
        <taxon>Gunneridae</taxon>
        <taxon>Pentapetalae</taxon>
        <taxon>rosids</taxon>
        <taxon>fabids</taxon>
        <taxon>Fabales</taxon>
        <taxon>Fabaceae</taxon>
        <taxon>Papilionoideae</taxon>
        <taxon>50 kb inversion clade</taxon>
        <taxon>NPAAA clade</taxon>
        <taxon>indigoferoid/millettioid clade</taxon>
        <taxon>Phaseoleae</taxon>
        <taxon>Cajanus</taxon>
    </lineage>
</organism>
<name>A0A151UCI8_CAJCA</name>
<dbReference type="Gramene" id="C.cajan_20650.t">
    <property type="protein sequence ID" value="C.cajan_20650.t"/>
    <property type="gene ID" value="C.cajan_20650"/>
</dbReference>
<gene>
    <name evidence="2" type="ORF">KK1_021266</name>
</gene>
<feature type="region of interest" description="Disordered" evidence="1">
    <location>
        <begin position="160"/>
        <end position="188"/>
    </location>
</feature>
<dbReference type="CDD" id="cd14351">
    <property type="entry name" value="UBA_Ubx1_like"/>
    <property type="match status" value="1"/>
</dbReference>
<protein>
    <submittedName>
        <fullName evidence="2">Uncharacterized protein</fullName>
    </submittedName>
</protein>
<dbReference type="OMA" id="FFFWEVA"/>
<evidence type="ECO:0000256" key="1">
    <source>
        <dbReference type="SAM" id="MobiDB-lite"/>
    </source>
</evidence>
<proteinExistence type="predicted"/>
<dbReference type="AlphaFoldDB" id="A0A151UCI8"/>
<dbReference type="STRING" id="3821.A0A151UCI8"/>
<accession>A0A151UCI8</accession>
<reference evidence="2 3" key="1">
    <citation type="journal article" date="2012" name="Nat. Biotechnol.">
        <title>Draft genome sequence of pigeonpea (Cajanus cajan), an orphan legume crop of resource-poor farmers.</title>
        <authorList>
            <person name="Varshney R.K."/>
            <person name="Chen W."/>
            <person name="Li Y."/>
            <person name="Bharti A.K."/>
            <person name="Saxena R.K."/>
            <person name="Schlueter J.A."/>
            <person name="Donoghue M.T."/>
            <person name="Azam S."/>
            <person name="Fan G."/>
            <person name="Whaley A.M."/>
            <person name="Farmer A.D."/>
            <person name="Sheridan J."/>
            <person name="Iwata A."/>
            <person name="Tuteja R."/>
            <person name="Penmetsa R.V."/>
            <person name="Wu W."/>
            <person name="Upadhyaya H.D."/>
            <person name="Yang S.P."/>
            <person name="Shah T."/>
            <person name="Saxena K.B."/>
            <person name="Michael T."/>
            <person name="McCombie W.R."/>
            <person name="Yang B."/>
            <person name="Zhang G."/>
            <person name="Yang H."/>
            <person name="Wang J."/>
            <person name="Spillane C."/>
            <person name="Cook D.R."/>
            <person name="May G.D."/>
            <person name="Xu X."/>
            <person name="Jackson S.A."/>
        </authorList>
    </citation>
    <scope>NUCLEOTIDE SEQUENCE [LARGE SCALE GENOMIC DNA]</scope>
    <source>
        <strain evidence="3">cv. Asha</strain>
    </source>
</reference>